<dbReference type="InterPro" id="IPR029058">
    <property type="entry name" value="AB_hydrolase_fold"/>
</dbReference>
<dbReference type="RefSeq" id="WP_186407799.1">
    <property type="nucleotide sequence ID" value="NZ_FLQX01000125.1"/>
</dbReference>
<evidence type="ECO:0000313" key="1">
    <source>
        <dbReference type="EMBL" id="SBT07638.1"/>
    </source>
</evidence>
<accession>A0A1A8XUL6</accession>
<protein>
    <recommendedName>
        <fullName evidence="3">Metal transporter</fullName>
    </recommendedName>
</protein>
<evidence type="ECO:0000313" key="2">
    <source>
        <dbReference type="Proteomes" id="UP000199169"/>
    </source>
</evidence>
<proteinExistence type="predicted"/>
<dbReference type="STRING" id="1860102.ACCAA_480007"/>
<keyword evidence="2" id="KW-1185">Reference proteome</keyword>
<sequence>MFALLREMPDFTTSWMRYTMAMMRASNREVTEFNDNLFIAAQIAMTAARDNPMSVMEAFEVAEHSVGMARKGMAGAQGKMADYAFDQMEEGTRAFLNTVLKSDGEKLGGYMKREAQIMEAVSNFHEQIEAIGDEFGFHFDTSAYKLVHETDSFELYQVLPIKEGVKVNEHLKPVILVPPYMLGVHILAFLPYENKSYSHSFANEGIPTYVRVVKDIMTNDKVQMMTPEDDCEQTRQLCAKVMELNDGKKVTLNGTCQGGYISLMNILSGKLKDVCDALITNVTPVDGTYSEAISGMPTMHHDFVTTTLPSGNKVANGYLLSLGMRFVAIDRETPLVKVLDQISLQRATDMNPGKTPAALFRWLLKERVHLPLAIANMSSHTFQDPIADDGTLPVKLFDQPLNIKDLIALNVPWYQNYAIKDDLVTPPCATAGNKFLEGWNGLESVAFFGGHVAILTSPYGKKAPVTGNFTDANGNASRGPVKFQMDISKTA</sequence>
<dbReference type="AlphaFoldDB" id="A0A1A8XUL6"/>
<dbReference type="Proteomes" id="UP000199169">
    <property type="component" value="Unassembled WGS sequence"/>
</dbReference>
<name>A0A1A8XUL6_9PROT</name>
<dbReference type="SUPFAM" id="SSF53474">
    <property type="entry name" value="alpha/beta-Hydrolases"/>
    <property type="match status" value="1"/>
</dbReference>
<evidence type="ECO:0008006" key="3">
    <source>
        <dbReference type="Google" id="ProtNLM"/>
    </source>
</evidence>
<organism evidence="1 2">
    <name type="scientific">Candidatus Accumulibacter aalborgensis</name>
    <dbReference type="NCBI Taxonomy" id="1860102"/>
    <lineage>
        <taxon>Bacteria</taxon>
        <taxon>Pseudomonadati</taxon>
        <taxon>Pseudomonadota</taxon>
        <taxon>Betaproteobacteria</taxon>
        <taxon>Candidatus Accumulibacter</taxon>
    </lineage>
</organism>
<gene>
    <name evidence="1" type="ORF">ACCAA_480007</name>
</gene>
<reference evidence="1 2" key="1">
    <citation type="submission" date="2016-06" db="EMBL/GenBank/DDBJ databases">
        <authorList>
            <person name="Kjaerup R.B."/>
            <person name="Dalgaard T.S."/>
            <person name="Juul-Madsen H.R."/>
        </authorList>
    </citation>
    <scope>NUCLEOTIDE SEQUENCE [LARGE SCALE GENOMIC DNA]</scope>
    <source>
        <strain evidence="1">3</strain>
    </source>
</reference>
<dbReference type="EMBL" id="FLQX01000125">
    <property type="protein sequence ID" value="SBT07638.1"/>
    <property type="molecule type" value="Genomic_DNA"/>
</dbReference>